<feature type="compositionally biased region" description="Basic and acidic residues" evidence="1">
    <location>
        <begin position="142"/>
        <end position="158"/>
    </location>
</feature>
<evidence type="ECO:0000313" key="4">
    <source>
        <dbReference type="Proteomes" id="UP000076066"/>
    </source>
</evidence>
<evidence type="ECO:0000256" key="2">
    <source>
        <dbReference type="SAM" id="Phobius"/>
    </source>
</evidence>
<keyword evidence="2" id="KW-0472">Membrane</keyword>
<feature type="transmembrane region" description="Helical" evidence="2">
    <location>
        <begin position="6"/>
        <end position="27"/>
    </location>
</feature>
<feature type="compositionally biased region" description="Basic and acidic residues" evidence="1">
    <location>
        <begin position="166"/>
        <end position="179"/>
    </location>
</feature>
<evidence type="ECO:0000256" key="1">
    <source>
        <dbReference type="SAM" id="MobiDB-lite"/>
    </source>
</evidence>
<keyword evidence="2" id="KW-0812">Transmembrane</keyword>
<organism evidence="3 4">
    <name type="scientific">Haematospirillum jordaniae</name>
    <dbReference type="NCBI Taxonomy" id="1549855"/>
    <lineage>
        <taxon>Bacteria</taxon>
        <taxon>Pseudomonadati</taxon>
        <taxon>Pseudomonadota</taxon>
        <taxon>Alphaproteobacteria</taxon>
        <taxon>Rhodospirillales</taxon>
        <taxon>Novispirillaceae</taxon>
        <taxon>Haematospirillum</taxon>
    </lineage>
</organism>
<dbReference type="RefSeq" id="WP_066135198.1">
    <property type="nucleotide sequence ID" value="NZ_CP014525.1"/>
</dbReference>
<dbReference type="GeneID" id="53316953"/>
<name>A0A143DEK3_9PROT</name>
<sequence>MDYAVLTGLTVSVAALVIGLFFLLSYLSSLVKSAYQIKVELRSDMEKNLRHIRDELGKQSRQLRTELVKDVSRIRRSLEQDSAVRVDRMEHDLRATTEESIRKHEATVREHMSIIASRLAQIEDDISRAYKNTARQQASRKVQRDTTRRPSQDSKEAGARAAHMMELLEARQEQAETKATDQTPPLPQPVDLPDFGNPTRQ</sequence>
<gene>
    <name evidence="3" type="ORF">AY555_07260</name>
</gene>
<keyword evidence="4" id="KW-1185">Reference proteome</keyword>
<dbReference type="Proteomes" id="UP000076066">
    <property type="component" value="Chromosome"/>
</dbReference>
<dbReference type="OrthoDB" id="7357300at2"/>
<accession>A0A143DEK3</accession>
<dbReference type="KEGG" id="hjo:AY555_07260"/>
<dbReference type="EMBL" id="CP014525">
    <property type="protein sequence ID" value="AMW35009.1"/>
    <property type="molecule type" value="Genomic_DNA"/>
</dbReference>
<protein>
    <submittedName>
        <fullName evidence="3">Uncharacterized protein</fullName>
    </submittedName>
</protein>
<evidence type="ECO:0000313" key="3">
    <source>
        <dbReference type="EMBL" id="AMW35009.1"/>
    </source>
</evidence>
<proteinExistence type="predicted"/>
<keyword evidence="2" id="KW-1133">Transmembrane helix</keyword>
<reference evidence="3 4" key="1">
    <citation type="submission" date="2016-02" db="EMBL/GenBank/DDBJ databases">
        <title>Complete Genome of H5569, the type strain of the newly described species Haematospirillium jordaniae.</title>
        <authorList>
            <person name="Nicholson A.C."/>
            <person name="Humrighouse B.W."/>
            <person name="Loparov V."/>
            <person name="McQuiston J.R."/>
        </authorList>
    </citation>
    <scope>NUCLEOTIDE SEQUENCE [LARGE SCALE GENOMIC DNA]</scope>
    <source>
        <strain evidence="3 4">H5569</strain>
    </source>
</reference>
<dbReference type="AlphaFoldDB" id="A0A143DEK3"/>
<feature type="region of interest" description="Disordered" evidence="1">
    <location>
        <begin position="132"/>
        <end position="201"/>
    </location>
</feature>